<keyword evidence="1" id="KW-0732">Signal</keyword>
<evidence type="ECO:0000256" key="3">
    <source>
        <dbReference type="SAM" id="Phobius"/>
    </source>
</evidence>
<dbReference type="PANTHER" id="PTHR33562:SF28">
    <property type="entry name" value="PROTEIN QUIVER"/>
    <property type="match status" value="1"/>
</dbReference>
<keyword evidence="3" id="KW-1133">Transmembrane helix</keyword>
<dbReference type="PANTHER" id="PTHR33562">
    <property type="entry name" value="ATILLA, ISOFORM B-RELATED-RELATED"/>
    <property type="match status" value="1"/>
</dbReference>
<evidence type="ECO:0000256" key="1">
    <source>
        <dbReference type="ARBA" id="ARBA00022729"/>
    </source>
</evidence>
<protein>
    <submittedName>
        <fullName evidence="4">Uncharacterized protein</fullName>
    </submittedName>
</protein>
<feature type="transmembrane region" description="Helical" evidence="3">
    <location>
        <begin position="156"/>
        <end position="173"/>
    </location>
</feature>
<dbReference type="Proteomes" id="UP000186922">
    <property type="component" value="Unassembled WGS sequence"/>
</dbReference>
<keyword evidence="3" id="KW-0472">Membrane</keyword>
<dbReference type="AlphaFoldDB" id="A0A1D1UTA8"/>
<keyword evidence="2" id="KW-0325">Glycoprotein</keyword>
<reference evidence="4 5" key="1">
    <citation type="journal article" date="2016" name="Nat. Commun.">
        <title>Extremotolerant tardigrade genome and improved radiotolerance of human cultured cells by tardigrade-unique protein.</title>
        <authorList>
            <person name="Hashimoto T."/>
            <person name="Horikawa D.D."/>
            <person name="Saito Y."/>
            <person name="Kuwahara H."/>
            <person name="Kozuka-Hata H."/>
            <person name="Shin-I T."/>
            <person name="Minakuchi Y."/>
            <person name="Ohishi K."/>
            <person name="Motoyama A."/>
            <person name="Aizu T."/>
            <person name="Enomoto A."/>
            <person name="Kondo K."/>
            <person name="Tanaka S."/>
            <person name="Hara Y."/>
            <person name="Koshikawa S."/>
            <person name="Sagara H."/>
            <person name="Miura T."/>
            <person name="Yokobori S."/>
            <person name="Miyagawa K."/>
            <person name="Suzuki Y."/>
            <person name="Kubo T."/>
            <person name="Oyama M."/>
            <person name="Kohara Y."/>
            <person name="Fujiyama A."/>
            <person name="Arakawa K."/>
            <person name="Katayama T."/>
            <person name="Toyoda A."/>
            <person name="Kunieda T."/>
        </authorList>
    </citation>
    <scope>NUCLEOTIDE SEQUENCE [LARGE SCALE GENOMIC DNA]</scope>
    <source>
        <strain evidence="4 5">YOKOZUNA-1</strain>
    </source>
</reference>
<comment type="caution">
    <text evidence="4">The sequence shown here is derived from an EMBL/GenBank/DDBJ whole genome shotgun (WGS) entry which is preliminary data.</text>
</comment>
<name>A0A1D1UTA8_RAMVA</name>
<feature type="transmembrane region" description="Helical" evidence="3">
    <location>
        <begin position="46"/>
        <end position="64"/>
    </location>
</feature>
<keyword evidence="5" id="KW-1185">Reference proteome</keyword>
<dbReference type="GO" id="GO:0030431">
    <property type="term" value="P:sleep"/>
    <property type="evidence" value="ECO:0007669"/>
    <property type="project" value="InterPro"/>
</dbReference>
<dbReference type="InterPro" id="IPR031424">
    <property type="entry name" value="QVR-like"/>
</dbReference>
<evidence type="ECO:0000313" key="5">
    <source>
        <dbReference type="Proteomes" id="UP000186922"/>
    </source>
</evidence>
<accession>A0A1D1UTA8</accession>
<dbReference type="CDD" id="cd00117">
    <property type="entry name" value="TFP"/>
    <property type="match status" value="1"/>
</dbReference>
<dbReference type="InterPro" id="IPR050975">
    <property type="entry name" value="Sleep_regulator"/>
</dbReference>
<dbReference type="GO" id="GO:0032222">
    <property type="term" value="P:regulation of synaptic transmission, cholinergic"/>
    <property type="evidence" value="ECO:0007669"/>
    <property type="project" value="InterPro"/>
</dbReference>
<dbReference type="InterPro" id="IPR045860">
    <property type="entry name" value="Snake_toxin-like_sf"/>
</dbReference>
<evidence type="ECO:0000256" key="2">
    <source>
        <dbReference type="ARBA" id="ARBA00023180"/>
    </source>
</evidence>
<proteinExistence type="predicted"/>
<dbReference type="SUPFAM" id="SSF57302">
    <property type="entry name" value="Snake toxin-like"/>
    <property type="match status" value="1"/>
</dbReference>
<keyword evidence="3" id="KW-0812">Transmembrane</keyword>
<dbReference type="EMBL" id="BDGG01000002">
    <property type="protein sequence ID" value="GAU92691.1"/>
    <property type="molecule type" value="Genomic_DNA"/>
</dbReference>
<organism evidence="4 5">
    <name type="scientific">Ramazzottius varieornatus</name>
    <name type="common">Water bear</name>
    <name type="synonym">Tardigrade</name>
    <dbReference type="NCBI Taxonomy" id="947166"/>
    <lineage>
        <taxon>Eukaryota</taxon>
        <taxon>Metazoa</taxon>
        <taxon>Ecdysozoa</taxon>
        <taxon>Tardigrada</taxon>
        <taxon>Eutardigrada</taxon>
        <taxon>Parachela</taxon>
        <taxon>Hypsibioidea</taxon>
        <taxon>Ramazzottiidae</taxon>
        <taxon>Ramazzottius</taxon>
    </lineage>
</organism>
<evidence type="ECO:0000313" key="4">
    <source>
        <dbReference type="EMBL" id="GAU92691.1"/>
    </source>
</evidence>
<sequence length="174" mass="18215">MRFVRASDSCLCLPSSAAVRVHPQLLHTAYAFSCFPDCKMSSVRKFCGFLAVIACLIGYAAGLSCYECSSLNKQTCSAPAKEALKDCGAGTTICYKYYSKVSNVESVSRGCGKYSGPGGSGIAENQCQETVVQGVSSTVCNCNTDSCNTAGKTANLSVWFFIASLAVSALLAGK</sequence>
<dbReference type="OrthoDB" id="10591351at2759"/>
<dbReference type="Pfam" id="PF17064">
    <property type="entry name" value="QVR"/>
    <property type="match status" value="1"/>
</dbReference>
<gene>
    <name evidence="4" type="primary">RvY_04740-1</name>
    <name evidence="4" type="synonym">RvY_04740.1</name>
    <name evidence="4" type="ORF">RvY_04740</name>
</gene>